<reference evidence="3" key="1">
    <citation type="submission" date="2020-08" db="EMBL/GenBank/DDBJ databases">
        <title>Genome public.</title>
        <authorList>
            <person name="Liu C."/>
            <person name="Sun Q."/>
        </authorList>
    </citation>
    <scope>NUCLEOTIDE SEQUENCE</scope>
    <source>
        <strain evidence="3">NSJ-53</strain>
    </source>
</reference>
<evidence type="ECO:0000313" key="3">
    <source>
        <dbReference type="EMBL" id="MBC8530574.1"/>
    </source>
</evidence>
<dbReference type="AlphaFoldDB" id="A0A926D326"/>
<dbReference type="PROSITE" id="PS51782">
    <property type="entry name" value="LYSM"/>
    <property type="match status" value="1"/>
</dbReference>
<gene>
    <name evidence="3" type="ORF">H8696_01765</name>
</gene>
<evidence type="ECO:0000313" key="4">
    <source>
        <dbReference type="Proteomes" id="UP000623172"/>
    </source>
</evidence>
<dbReference type="Gene3D" id="3.10.350.10">
    <property type="entry name" value="LysM domain"/>
    <property type="match status" value="1"/>
</dbReference>
<sequence length="240" mass="26133">MEKIYMAAGSFAFELPVLPESLSITVPGANERFDTAESYQGTLFKWHKNRQLTLKGVFPGEGDPYVENGYSPEYYVNAIQGWMEAFTPVKLNWTGGAIDVYMTVTVENFTYTEEGGMPGTLSYEMDLVEYRKLAAPQVNTGSLSLEIQNALTAELGANTSGITGSVTGEGGSGSGSTAAPPREDNRTIPETYTLVKGDCLWSIARRFYGDGTKYKAIQTLNNIPNSKLNSLPIGLVIRLP</sequence>
<dbReference type="InterPro" id="IPR018392">
    <property type="entry name" value="LysM"/>
</dbReference>
<protein>
    <submittedName>
        <fullName evidence="3">LysM peptidoglycan-binding domain-containing protein</fullName>
    </submittedName>
</protein>
<comment type="caution">
    <text evidence="3">The sequence shown here is derived from an EMBL/GenBank/DDBJ whole genome shotgun (WGS) entry which is preliminary data.</text>
</comment>
<feature type="domain" description="LysM" evidence="2">
    <location>
        <begin position="190"/>
        <end position="239"/>
    </location>
</feature>
<evidence type="ECO:0000256" key="1">
    <source>
        <dbReference type="SAM" id="MobiDB-lite"/>
    </source>
</evidence>
<accession>A0A926D326</accession>
<organism evidence="3 4">
    <name type="scientific">Gehongia tenuis</name>
    <dbReference type="NCBI Taxonomy" id="2763655"/>
    <lineage>
        <taxon>Bacteria</taxon>
        <taxon>Bacillati</taxon>
        <taxon>Bacillota</taxon>
        <taxon>Clostridia</taxon>
        <taxon>Christensenellales</taxon>
        <taxon>Christensenellaceae</taxon>
        <taxon>Gehongia</taxon>
    </lineage>
</organism>
<feature type="region of interest" description="Disordered" evidence="1">
    <location>
        <begin position="162"/>
        <end position="187"/>
    </location>
</feature>
<dbReference type="InterPro" id="IPR036779">
    <property type="entry name" value="LysM_dom_sf"/>
</dbReference>
<evidence type="ECO:0000259" key="2">
    <source>
        <dbReference type="PROSITE" id="PS51782"/>
    </source>
</evidence>
<dbReference type="SUPFAM" id="SSF54106">
    <property type="entry name" value="LysM domain"/>
    <property type="match status" value="1"/>
</dbReference>
<keyword evidence="4" id="KW-1185">Reference proteome</keyword>
<dbReference type="Pfam" id="PF01476">
    <property type="entry name" value="LysM"/>
    <property type="match status" value="1"/>
</dbReference>
<name>A0A926D326_9FIRM</name>
<dbReference type="SMART" id="SM00257">
    <property type="entry name" value="LysM"/>
    <property type="match status" value="1"/>
</dbReference>
<dbReference type="RefSeq" id="WP_249314547.1">
    <property type="nucleotide sequence ID" value="NZ_JACRSR010000001.1"/>
</dbReference>
<dbReference type="EMBL" id="JACRSR010000001">
    <property type="protein sequence ID" value="MBC8530574.1"/>
    <property type="molecule type" value="Genomic_DNA"/>
</dbReference>
<proteinExistence type="predicted"/>
<dbReference type="Proteomes" id="UP000623172">
    <property type="component" value="Unassembled WGS sequence"/>
</dbReference>
<dbReference type="CDD" id="cd00118">
    <property type="entry name" value="LysM"/>
    <property type="match status" value="1"/>
</dbReference>